<keyword evidence="3" id="KW-0472">Membrane</keyword>
<keyword evidence="1" id="KW-1003">Cell membrane</keyword>
<comment type="caution">
    <text evidence="6">The sequence shown here is derived from an EMBL/GenBank/DDBJ whole genome shotgun (WGS) entry which is preliminary data.</text>
</comment>
<dbReference type="InterPro" id="IPR050696">
    <property type="entry name" value="FtsA/MreB"/>
</dbReference>
<dbReference type="NCBIfam" id="TIGR01174">
    <property type="entry name" value="ftsA"/>
    <property type="match status" value="1"/>
</dbReference>
<evidence type="ECO:0000256" key="1">
    <source>
        <dbReference type="ARBA" id="ARBA00022475"/>
    </source>
</evidence>
<dbReference type="GO" id="GO:0032153">
    <property type="term" value="C:cell division site"/>
    <property type="evidence" value="ECO:0007669"/>
    <property type="project" value="TreeGrafter"/>
</dbReference>
<protein>
    <submittedName>
        <fullName evidence="6">Cell division protein FtsA</fullName>
    </submittedName>
</protein>
<evidence type="ECO:0000313" key="6">
    <source>
        <dbReference type="EMBL" id="MPM49062.1"/>
    </source>
</evidence>
<dbReference type="AlphaFoldDB" id="A0A645A7H0"/>
<dbReference type="GO" id="GO:0051301">
    <property type="term" value="P:cell division"/>
    <property type="evidence" value="ECO:0007669"/>
    <property type="project" value="UniProtKB-KW"/>
</dbReference>
<dbReference type="InterPro" id="IPR020823">
    <property type="entry name" value="Cell_div_FtsA"/>
</dbReference>
<evidence type="ECO:0000256" key="4">
    <source>
        <dbReference type="ARBA" id="ARBA00023306"/>
    </source>
</evidence>
<dbReference type="Gene3D" id="3.30.420.40">
    <property type="match status" value="2"/>
</dbReference>
<sequence>MSKHIVGIDISSSKVCGVVGKVDKDSGIQILGITTSKCSGIRNGMVVDTNSVSYAVTSVVKALENIVSMSIKDAYLSIPISLCELTKNRRAVSISSPNKEIQISDFKNVLDAVRLLPVEPNIEVVAVEPEMFIVDGMSNITNPVGMAGEQLTVEAQVVTAPSAMIEGYKKALNRAGVGVSGIVVNSLGIYKDIIEEDEIDNGVALIDIGAEVIETSVYKNNRILNVFSVGLGGETITNDISICLKVPREDAENLKIKCSNLIKDKALQNYRVKVNSITGNGSIDINYDTLVEIIGERVKELLSIIKKKLVEDGNYKDISSFVIVGGGAALFRDITVVAVEIFGKPVRVGSPSYVGAANPIYSTATGIIKEVVLRNKISNELVEKAETSALTTNSRHEGKEKITFSSKIKEFLAEFF</sequence>
<reference evidence="6" key="1">
    <citation type="submission" date="2019-08" db="EMBL/GenBank/DDBJ databases">
        <authorList>
            <person name="Kucharzyk K."/>
            <person name="Murdoch R.W."/>
            <person name="Higgins S."/>
            <person name="Loffler F."/>
        </authorList>
    </citation>
    <scope>NUCLEOTIDE SEQUENCE</scope>
</reference>
<proteinExistence type="inferred from homology"/>
<evidence type="ECO:0000259" key="5">
    <source>
        <dbReference type="SMART" id="SM00842"/>
    </source>
</evidence>
<evidence type="ECO:0000256" key="2">
    <source>
        <dbReference type="ARBA" id="ARBA00022618"/>
    </source>
</evidence>
<accession>A0A645A7H0</accession>
<dbReference type="PIRSF" id="PIRSF003101">
    <property type="entry name" value="FtsA"/>
    <property type="match status" value="1"/>
</dbReference>
<dbReference type="Gene3D" id="3.30.1490.110">
    <property type="match status" value="1"/>
</dbReference>
<dbReference type="SUPFAM" id="SSF53067">
    <property type="entry name" value="Actin-like ATPase domain"/>
    <property type="match status" value="2"/>
</dbReference>
<dbReference type="HAMAP" id="MF_02033">
    <property type="entry name" value="FtsA"/>
    <property type="match status" value="1"/>
</dbReference>
<dbReference type="PANTHER" id="PTHR32432:SF4">
    <property type="entry name" value="CELL DIVISION PROTEIN FTSA"/>
    <property type="match status" value="1"/>
</dbReference>
<dbReference type="SMART" id="SM00842">
    <property type="entry name" value="FtsA"/>
    <property type="match status" value="1"/>
</dbReference>
<dbReference type="InterPro" id="IPR043129">
    <property type="entry name" value="ATPase_NBD"/>
</dbReference>
<dbReference type="Pfam" id="PF14450">
    <property type="entry name" value="FtsA"/>
    <property type="match status" value="1"/>
</dbReference>
<evidence type="ECO:0000256" key="3">
    <source>
        <dbReference type="ARBA" id="ARBA00023136"/>
    </source>
</evidence>
<dbReference type="Pfam" id="PF02491">
    <property type="entry name" value="SHS2_FTSA"/>
    <property type="match status" value="1"/>
</dbReference>
<dbReference type="GO" id="GO:0009898">
    <property type="term" value="C:cytoplasmic side of plasma membrane"/>
    <property type="evidence" value="ECO:0007669"/>
    <property type="project" value="TreeGrafter"/>
</dbReference>
<dbReference type="InterPro" id="IPR003494">
    <property type="entry name" value="SHS2_FtsA"/>
</dbReference>
<keyword evidence="2 6" id="KW-0132">Cell division</keyword>
<feature type="domain" description="SHS2" evidence="5">
    <location>
        <begin position="5"/>
        <end position="189"/>
    </location>
</feature>
<organism evidence="6">
    <name type="scientific">bioreactor metagenome</name>
    <dbReference type="NCBI Taxonomy" id="1076179"/>
    <lineage>
        <taxon>unclassified sequences</taxon>
        <taxon>metagenomes</taxon>
        <taxon>ecological metagenomes</taxon>
    </lineage>
</organism>
<name>A0A645A7H0_9ZZZZ</name>
<dbReference type="PANTHER" id="PTHR32432">
    <property type="entry name" value="CELL DIVISION PROTEIN FTSA-RELATED"/>
    <property type="match status" value="1"/>
</dbReference>
<dbReference type="EMBL" id="VSSQ01012366">
    <property type="protein sequence ID" value="MPM49062.1"/>
    <property type="molecule type" value="Genomic_DNA"/>
</dbReference>
<dbReference type="CDD" id="cd24048">
    <property type="entry name" value="ASKHA_NBD_FtsA"/>
    <property type="match status" value="1"/>
</dbReference>
<gene>
    <name evidence="6" type="primary">ftsA_33</name>
    <name evidence="6" type="ORF">SDC9_95790</name>
</gene>
<keyword evidence="4" id="KW-0131">Cell cycle</keyword>